<dbReference type="AlphaFoldDB" id="A0A445E2M6"/>
<comment type="caution">
    <text evidence="1">The sequence shown here is derived from an EMBL/GenBank/DDBJ whole genome shotgun (WGS) entry which is preliminary data.</text>
</comment>
<accession>A0A445E2M6</accession>
<gene>
    <name evidence="1" type="ORF">Ahy_A03g016239</name>
</gene>
<protein>
    <submittedName>
        <fullName evidence="1">Uncharacterized protein</fullName>
    </submittedName>
</protein>
<evidence type="ECO:0000313" key="2">
    <source>
        <dbReference type="Proteomes" id="UP000289738"/>
    </source>
</evidence>
<evidence type="ECO:0000313" key="1">
    <source>
        <dbReference type="EMBL" id="RYR69688.1"/>
    </source>
</evidence>
<proteinExistence type="predicted"/>
<keyword evidence="2" id="KW-1185">Reference proteome</keyword>
<dbReference type="EMBL" id="SDMP01000003">
    <property type="protein sequence ID" value="RYR69688.1"/>
    <property type="molecule type" value="Genomic_DNA"/>
</dbReference>
<organism evidence="1 2">
    <name type="scientific">Arachis hypogaea</name>
    <name type="common">Peanut</name>
    <dbReference type="NCBI Taxonomy" id="3818"/>
    <lineage>
        <taxon>Eukaryota</taxon>
        <taxon>Viridiplantae</taxon>
        <taxon>Streptophyta</taxon>
        <taxon>Embryophyta</taxon>
        <taxon>Tracheophyta</taxon>
        <taxon>Spermatophyta</taxon>
        <taxon>Magnoliopsida</taxon>
        <taxon>eudicotyledons</taxon>
        <taxon>Gunneridae</taxon>
        <taxon>Pentapetalae</taxon>
        <taxon>rosids</taxon>
        <taxon>fabids</taxon>
        <taxon>Fabales</taxon>
        <taxon>Fabaceae</taxon>
        <taxon>Papilionoideae</taxon>
        <taxon>50 kb inversion clade</taxon>
        <taxon>dalbergioids sensu lato</taxon>
        <taxon>Dalbergieae</taxon>
        <taxon>Pterocarpus clade</taxon>
        <taxon>Arachis</taxon>
    </lineage>
</organism>
<sequence length="138" mass="15344">MKSYRLQELLENKPSNTVIYIYLGEGYAAVSVVDGLRSEEEEPRGSCTTELEETDMGFPSSCNIILPSISVNSFLNSSSLTIFASSAFIILNTSPITLSICIYNNQTITKFTYPLLKHQNITPSDLKYLSIRINHGPN</sequence>
<name>A0A445E2M6_ARAHY</name>
<dbReference type="Proteomes" id="UP000289738">
    <property type="component" value="Chromosome A03"/>
</dbReference>
<reference evidence="1 2" key="1">
    <citation type="submission" date="2019-01" db="EMBL/GenBank/DDBJ databases">
        <title>Sequencing of cultivated peanut Arachis hypogaea provides insights into genome evolution and oil improvement.</title>
        <authorList>
            <person name="Chen X."/>
        </authorList>
    </citation>
    <scope>NUCLEOTIDE SEQUENCE [LARGE SCALE GENOMIC DNA]</scope>
    <source>
        <strain evidence="2">cv. Fuhuasheng</strain>
        <tissue evidence="1">Leaves</tissue>
    </source>
</reference>